<dbReference type="InterPro" id="IPR003598">
    <property type="entry name" value="Ig_sub2"/>
</dbReference>
<dbReference type="PANTHER" id="PTHR45080">
    <property type="entry name" value="CONTACTIN 5"/>
    <property type="match status" value="1"/>
</dbReference>
<reference evidence="10 11" key="1">
    <citation type="submission" date="2014-10" db="EMBL/GenBank/DDBJ databases">
        <title>Draft genome of the hookworm Ancylostoma caninum.</title>
        <authorList>
            <person name="Mitreva M."/>
        </authorList>
    </citation>
    <scope>NUCLEOTIDE SEQUENCE [LARGE SCALE GENOMIC DNA]</scope>
    <source>
        <strain evidence="10 11">Baltimore</strain>
    </source>
</reference>
<dbReference type="PANTHER" id="PTHR45080:SF20">
    <property type="entry name" value="IG-LIKE DOMAIN-CONTAINING PROTEIN"/>
    <property type="match status" value="1"/>
</dbReference>
<keyword evidence="4" id="KW-0472">Membrane</keyword>
<evidence type="ECO:0000256" key="3">
    <source>
        <dbReference type="ARBA" id="ARBA00022737"/>
    </source>
</evidence>
<dbReference type="GO" id="GO:0007156">
    <property type="term" value="P:homophilic cell adhesion via plasma membrane adhesion molecules"/>
    <property type="evidence" value="ECO:0007669"/>
    <property type="project" value="TreeGrafter"/>
</dbReference>
<protein>
    <submittedName>
        <fullName evidence="10">Immunoglobulin domain protein</fullName>
    </submittedName>
</protein>
<dbReference type="FunFam" id="2.60.40.10:FF:000005">
    <property type="entry name" value="Neuronal cell adhesion molecule"/>
    <property type="match status" value="1"/>
</dbReference>
<dbReference type="AlphaFoldDB" id="A0A368HDT6"/>
<dbReference type="STRING" id="29170.A0A368HDT6"/>
<comment type="caution">
    <text evidence="10">The sequence shown here is derived from an EMBL/GenBank/DDBJ whole genome shotgun (WGS) entry which is preliminary data.</text>
</comment>
<dbReference type="OrthoDB" id="6159398at2759"/>
<dbReference type="InterPro" id="IPR013783">
    <property type="entry name" value="Ig-like_fold"/>
</dbReference>
<feature type="domain" description="Ig-like" evidence="9">
    <location>
        <begin position="17"/>
        <end position="106"/>
    </location>
</feature>
<evidence type="ECO:0000313" key="10">
    <source>
        <dbReference type="EMBL" id="RCN53580.1"/>
    </source>
</evidence>
<feature type="chain" id="PRO_5016802398" evidence="8">
    <location>
        <begin position="17"/>
        <end position="294"/>
    </location>
</feature>
<keyword evidence="6" id="KW-0325">Glycoprotein</keyword>
<dbReference type="InterPro" id="IPR036179">
    <property type="entry name" value="Ig-like_dom_sf"/>
</dbReference>
<dbReference type="Proteomes" id="UP000252519">
    <property type="component" value="Unassembled WGS sequence"/>
</dbReference>
<keyword evidence="11" id="KW-1185">Reference proteome</keyword>
<evidence type="ECO:0000259" key="9">
    <source>
        <dbReference type="PROSITE" id="PS50835"/>
    </source>
</evidence>
<keyword evidence="7" id="KW-0393">Immunoglobulin domain</keyword>
<dbReference type="PROSITE" id="PS50835">
    <property type="entry name" value="IG_LIKE"/>
    <property type="match status" value="2"/>
</dbReference>
<gene>
    <name evidence="10" type="ORF">ANCCAN_00074</name>
</gene>
<dbReference type="GO" id="GO:0050808">
    <property type="term" value="P:synapse organization"/>
    <property type="evidence" value="ECO:0007669"/>
    <property type="project" value="TreeGrafter"/>
</dbReference>
<keyword evidence="8" id="KW-0732">Signal</keyword>
<evidence type="ECO:0000256" key="4">
    <source>
        <dbReference type="ARBA" id="ARBA00023136"/>
    </source>
</evidence>
<dbReference type="Gene3D" id="2.60.40.10">
    <property type="entry name" value="Immunoglobulins"/>
    <property type="match status" value="2"/>
</dbReference>
<dbReference type="InterPro" id="IPR003599">
    <property type="entry name" value="Ig_sub"/>
</dbReference>
<organism evidence="10 11">
    <name type="scientific">Ancylostoma caninum</name>
    <name type="common">Dog hookworm</name>
    <dbReference type="NCBI Taxonomy" id="29170"/>
    <lineage>
        <taxon>Eukaryota</taxon>
        <taxon>Metazoa</taxon>
        <taxon>Ecdysozoa</taxon>
        <taxon>Nematoda</taxon>
        <taxon>Chromadorea</taxon>
        <taxon>Rhabditida</taxon>
        <taxon>Rhabditina</taxon>
        <taxon>Rhabditomorpha</taxon>
        <taxon>Strongyloidea</taxon>
        <taxon>Ancylostomatidae</taxon>
        <taxon>Ancylostomatinae</taxon>
        <taxon>Ancylostoma</taxon>
    </lineage>
</organism>
<dbReference type="InterPro" id="IPR050958">
    <property type="entry name" value="Cell_Adh-Cytoskel_Orgn"/>
</dbReference>
<evidence type="ECO:0000256" key="7">
    <source>
        <dbReference type="ARBA" id="ARBA00023319"/>
    </source>
</evidence>
<keyword evidence="5" id="KW-1015">Disulfide bond</keyword>
<dbReference type="InterPro" id="IPR007110">
    <property type="entry name" value="Ig-like_dom"/>
</dbReference>
<proteinExistence type="predicted"/>
<evidence type="ECO:0000256" key="6">
    <source>
        <dbReference type="ARBA" id="ARBA00023180"/>
    </source>
</evidence>
<evidence type="ECO:0000256" key="1">
    <source>
        <dbReference type="ARBA" id="ARBA00004236"/>
    </source>
</evidence>
<evidence type="ECO:0000256" key="8">
    <source>
        <dbReference type="SAM" id="SignalP"/>
    </source>
</evidence>
<feature type="signal peptide" evidence="8">
    <location>
        <begin position="1"/>
        <end position="16"/>
    </location>
</feature>
<keyword evidence="3" id="KW-0677">Repeat</keyword>
<evidence type="ECO:0000256" key="5">
    <source>
        <dbReference type="ARBA" id="ARBA00023157"/>
    </source>
</evidence>
<keyword evidence="2" id="KW-1003">Cell membrane</keyword>
<dbReference type="SMART" id="SM00409">
    <property type="entry name" value="IG"/>
    <property type="match status" value="2"/>
</dbReference>
<accession>A0A368HDT6</accession>
<dbReference type="SUPFAM" id="SSF48726">
    <property type="entry name" value="Immunoglobulin"/>
    <property type="match status" value="2"/>
</dbReference>
<name>A0A368HDT6_ANCCA</name>
<dbReference type="SMART" id="SM00408">
    <property type="entry name" value="IGc2"/>
    <property type="match status" value="2"/>
</dbReference>
<dbReference type="GO" id="GO:0030424">
    <property type="term" value="C:axon"/>
    <property type="evidence" value="ECO:0007669"/>
    <property type="project" value="TreeGrafter"/>
</dbReference>
<dbReference type="GO" id="GO:0005886">
    <property type="term" value="C:plasma membrane"/>
    <property type="evidence" value="ECO:0007669"/>
    <property type="project" value="UniProtKB-SubCell"/>
</dbReference>
<dbReference type="InterPro" id="IPR013098">
    <property type="entry name" value="Ig_I-set"/>
</dbReference>
<dbReference type="GO" id="GO:0008046">
    <property type="term" value="F:axon guidance receptor activity"/>
    <property type="evidence" value="ECO:0007669"/>
    <property type="project" value="TreeGrafter"/>
</dbReference>
<dbReference type="Pfam" id="PF13927">
    <property type="entry name" value="Ig_3"/>
    <property type="match status" value="1"/>
</dbReference>
<feature type="domain" description="Ig-like" evidence="9">
    <location>
        <begin position="145"/>
        <end position="232"/>
    </location>
</feature>
<dbReference type="Pfam" id="PF07679">
    <property type="entry name" value="I-set"/>
    <property type="match status" value="1"/>
</dbReference>
<evidence type="ECO:0000256" key="2">
    <source>
        <dbReference type="ARBA" id="ARBA00022475"/>
    </source>
</evidence>
<dbReference type="EMBL" id="JOJR01000001">
    <property type="protein sequence ID" value="RCN53580.1"/>
    <property type="molecule type" value="Genomic_DNA"/>
</dbReference>
<comment type="subcellular location">
    <subcellularLocation>
        <location evidence="1">Cell membrane</location>
    </subcellularLocation>
</comment>
<evidence type="ECO:0000313" key="11">
    <source>
        <dbReference type="Proteomes" id="UP000252519"/>
    </source>
</evidence>
<dbReference type="GO" id="GO:0043025">
    <property type="term" value="C:neuronal cell body"/>
    <property type="evidence" value="ECO:0007669"/>
    <property type="project" value="TreeGrafter"/>
</dbReference>
<sequence length="294" mass="33057">MRWLLATIGLIHLAWGQKIVTKGRTITVNEGSQLELPCYVQDLGSESIIWRRKENALFIDEENLAEDERMQVIKDGSNSTLTILDVEPMDMSDYVCAVSEPEQEIVYKIIVHYESMLPQEKRSVKTMNGFGVQCRKKHVAGDAPPTVVISPDEPEYLLSVGDEQVVVRCLAKGNPTPTIKWTRKDGKMPSDITIRGPQLVIAKVKKSHSGEYECTATNAAGSDSAMLKIQVNDAFTLFSRLVQHSIVPDPYLMSVPKVRHERFEVLLTRNSITEREDAAKHEFSLLVLKSVFTE</sequence>